<evidence type="ECO:0000259" key="3">
    <source>
        <dbReference type="PROSITE" id="PS50003"/>
    </source>
</evidence>
<dbReference type="InterPro" id="IPR045258">
    <property type="entry name" value="ACAP1/2/3-like"/>
</dbReference>
<feature type="domain" description="PH" evidence="3">
    <location>
        <begin position="307"/>
        <end position="429"/>
    </location>
</feature>
<evidence type="ECO:0000313" key="5">
    <source>
        <dbReference type="Proteomes" id="UP001054857"/>
    </source>
</evidence>
<proteinExistence type="predicted"/>
<dbReference type="InterPro" id="IPR011993">
    <property type="entry name" value="PH-like_dom_sf"/>
</dbReference>
<gene>
    <name evidence="4" type="ORF">Agub_g2678</name>
</gene>
<dbReference type="GO" id="GO:0046872">
    <property type="term" value="F:metal ion binding"/>
    <property type="evidence" value="ECO:0007669"/>
    <property type="project" value="UniProtKB-KW"/>
</dbReference>
<dbReference type="SUPFAM" id="SSF103657">
    <property type="entry name" value="BAR/IMD domain-like"/>
    <property type="match status" value="1"/>
</dbReference>
<protein>
    <recommendedName>
        <fullName evidence="3">PH domain-containing protein</fullName>
    </recommendedName>
</protein>
<dbReference type="InterPro" id="IPR004148">
    <property type="entry name" value="BAR_dom"/>
</dbReference>
<dbReference type="SMART" id="SM00233">
    <property type="entry name" value="PH"/>
    <property type="match status" value="1"/>
</dbReference>
<dbReference type="GO" id="GO:0005737">
    <property type="term" value="C:cytoplasm"/>
    <property type="evidence" value="ECO:0007669"/>
    <property type="project" value="InterPro"/>
</dbReference>
<dbReference type="GO" id="GO:0005096">
    <property type="term" value="F:GTPase activator activity"/>
    <property type="evidence" value="ECO:0007669"/>
    <property type="project" value="InterPro"/>
</dbReference>
<dbReference type="PANTHER" id="PTHR23180">
    <property type="entry name" value="CENTAURIN/ARF"/>
    <property type="match status" value="1"/>
</dbReference>
<dbReference type="PROSITE" id="PS50003">
    <property type="entry name" value="PH_DOMAIN"/>
    <property type="match status" value="1"/>
</dbReference>
<comment type="caution">
    <text evidence="4">The sequence shown here is derived from an EMBL/GenBank/DDBJ whole genome shotgun (WGS) entry which is preliminary data.</text>
</comment>
<dbReference type="Gene3D" id="2.30.29.30">
    <property type="entry name" value="Pleckstrin-homology domain (PH domain)/Phosphotyrosine-binding domain (PTB)"/>
    <property type="match status" value="1"/>
</dbReference>
<organism evidence="4 5">
    <name type="scientific">Astrephomene gubernaculifera</name>
    <dbReference type="NCBI Taxonomy" id="47775"/>
    <lineage>
        <taxon>Eukaryota</taxon>
        <taxon>Viridiplantae</taxon>
        <taxon>Chlorophyta</taxon>
        <taxon>core chlorophytes</taxon>
        <taxon>Chlorophyceae</taxon>
        <taxon>CS clade</taxon>
        <taxon>Chlamydomonadales</taxon>
        <taxon>Astrephomenaceae</taxon>
        <taxon>Astrephomene</taxon>
    </lineage>
</organism>
<dbReference type="Gene3D" id="1.20.1270.60">
    <property type="entry name" value="Arfaptin homology (AH) domain/BAR domain"/>
    <property type="match status" value="1"/>
</dbReference>
<evidence type="ECO:0000256" key="2">
    <source>
        <dbReference type="ARBA" id="ARBA00022833"/>
    </source>
</evidence>
<keyword evidence="2" id="KW-0862">Zinc</keyword>
<dbReference type="AlphaFoldDB" id="A0AAD3DHF1"/>
<dbReference type="PANTHER" id="PTHR23180:SF160">
    <property type="entry name" value="ADP-RIBOSYLATION FACTOR GTPASE-ACTIVATING PROTEIN EFFECTOR PROTEIN 1"/>
    <property type="match status" value="1"/>
</dbReference>
<dbReference type="Pfam" id="PF00169">
    <property type="entry name" value="PH"/>
    <property type="match status" value="1"/>
</dbReference>
<dbReference type="InterPro" id="IPR001849">
    <property type="entry name" value="PH_domain"/>
</dbReference>
<keyword evidence="5" id="KW-1185">Reference proteome</keyword>
<dbReference type="EMBL" id="BMAR01000002">
    <property type="protein sequence ID" value="GFR41891.1"/>
    <property type="molecule type" value="Genomic_DNA"/>
</dbReference>
<dbReference type="SUPFAM" id="SSF50729">
    <property type="entry name" value="PH domain-like"/>
    <property type="match status" value="1"/>
</dbReference>
<accession>A0AAD3DHF1</accession>
<dbReference type="Proteomes" id="UP001054857">
    <property type="component" value="Unassembled WGS sequence"/>
</dbReference>
<reference evidence="4 5" key="1">
    <citation type="journal article" date="2021" name="Sci. Rep.">
        <title>Genome sequencing of the multicellular alga Astrephomene provides insights into convergent evolution of germ-soma differentiation.</title>
        <authorList>
            <person name="Yamashita S."/>
            <person name="Yamamoto K."/>
            <person name="Matsuzaki R."/>
            <person name="Suzuki S."/>
            <person name="Yamaguchi H."/>
            <person name="Hirooka S."/>
            <person name="Minakuchi Y."/>
            <person name="Miyagishima S."/>
            <person name="Kawachi M."/>
            <person name="Toyoda A."/>
            <person name="Nozaki H."/>
        </authorList>
    </citation>
    <scope>NUCLEOTIDE SEQUENCE [LARGE SCALE GENOMIC DNA]</scope>
    <source>
        <strain evidence="4 5">NIES-4017</strain>
    </source>
</reference>
<feature type="non-terminal residue" evidence="4">
    <location>
        <position position="1"/>
    </location>
</feature>
<evidence type="ECO:0000313" key="4">
    <source>
        <dbReference type="EMBL" id="GFR41891.1"/>
    </source>
</evidence>
<dbReference type="Pfam" id="PF16746">
    <property type="entry name" value="BAR_3"/>
    <property type="match status" value="1"/>
</dbReference>
<sequence length="449" mass="47380">MVVTAQAPFADLEDTPMFRMKVSELEGGCRRLRERVAGLVAHYRRYRDALVALCKAQASFVGGLSEFFSGPEGEELTGGIPVSKYLGTLGESITYFDLLKIQIEFAADQLSSEWLGELLVGAREAHRVFERSSGDLEEAAGRCLALKKGTKREVLDRAHAELSTARLVAEEARFDVARRLSCVASRRRYSFLQLLLDSVGAHHAALRSGSEMLGRLTPLGDAARGVVAEARAAEAEVQAQLAREAARCKALSEAAAAAAAVTAAGDESGHGPVQMSAAKSEEVVAAEAALRATRAALAAGEANPPVTVIKQGYLLKRSGGGGGAGGGGGGTKVVGGEWKRRFFVLDSRGQLYYYSHKDTLLNKLRGCETHTAASTGVNLLTSTVKLDDEAEPGLRFCFRVVSPGGCLALQAECEAERAAWVALLQTTTSTLLLHTPLGGSTALTSSAAG</sequence>
<dbReference type="InterPro" id="IPR027267">
    <property type="entry name" value="AH/BAR_dom_sf"/>
</dbReference>
<evidence type="ECO:0000256" key="1">
    <source>
        <dbReference type="ARBA" id="ARBA00022723"/>
    </source>
</evidence>
<name>A0AAD3DHF1_9CHLO</name>
<keyword evidence="1" id="KW-0479">Metal-binding</keyword>